<organism evidence="4">
    <name type="scientific">Thelazia callipaeda</name>
    <name type="common">Oriental eyeworm</name>
    <name type="synonym">Parasitic nematode</name>
    <dbReference type="NCBI Taxonomy" id="103827"/>
    <lineage>
        <taxon>Eukaryota</taxon>
        <taxon>Metazoa</taxon>
        <taxon>Ecdysozoa</taxon>
        <taxon>Nematoda</taxon>
        <taxon>Chromadorea</taxon>
        <taxon>Rhabditida</taxon>
        <taxon>Spirurina</taxon>
        <taxon>Spiruromorpha</taxon>
        <taxon>Thelazioidea</taxon>
        <taxon>Thelaziidae</taxon>
        <taxon>Thelazia</taxon>
    </lineage>
</organism>
<sequence>MAVHGQSGLRWSLYPLLATMGLCEFFLGINHIIFCLPLYPFLIPITAAIFALITALHALFLRYPNRTDFVLQCISIVFGIFLLIISTAESFCGVESSLNDYEGKNYCKKISMSQALCYGLNYRVQGYQKSCSDLLRRFHHSLISKLGLTSHLTSIDLVISFSLSGLALAHTATCSTLAYYSAKENGYQIRSYHGQLVVSLTMIPAALLHRMYCCTYFNLWPALLVTFYSIFQSVITWKHRYQGKFIRLVNIIGSGAAMALIAVVSFGFFCTFTRSSMDYFPFQRHCYWPSNEYHYCQRVIDFRNPYPQWEREYVIAEVSAIQILINLWLCLSALILFTFSIKSAFTTNYTPGTILP</sequence>
<feature type="transmembrane region" description="Helical" evidence="1">
    <location>
        <begin position="218"/>
        <end position="237"/>
    </location>
</feature>
<dbReference type="Proteomes" id="UP000276776">
    <property type="component" value="Unassembled WGS sequence"/>
</dbReference>
<evidence type="ECO:0000313" key="3">
    <source>
        <dbReference type="Proteomes" id="UP000276776"/>
    </source>
</evidence>
<feature type="transmembrane region" description="Helical" evidence="1">
    <location>
        <begin position="157"/>
        <end position="180"/>
    </location>
</feature>
<keyword evidence="1" id="KW-0812">Transmembrane</keyword>
<evidence type="ECO:0000256" key="1">
    <source>
        <dbReference type="SAM" id="Phobius"/>
    </source>
</evidence>
<feature type="transmembrane region" description="Helical" evidence="1">
    <location>
        <begin position="39"/>
        <end position="60"/>
    </location>
</feature>
<reference evidence="2 3" key="2">
    <citation type="submission" date="2018-11" db="EMBL/GenBank/DDBJ databases">
        <authorList>
            <consortium name="Pathogen Informatics"/>
        </authorList>
    </citation>
    <scope>NUCLEOTIDE SEQUENCE [LARGE SCALE GENOMIC DNA]</scope>
</reference>
<evidence type="ECO:0000313" key="2">
    <source>
        <dbReference type="EMBL" id="VDM97773.1"/>
    </source>
</evidence>
<keyword evidence="1" id="KW-0472">Membrane</keyword>
<protein>
    <submittedName>
        <fullName evidence="2 4">Uncharacterized protein</fullName>
    </submittedName>
</protein>
<dbReference type="AlphaFoldDB" id="A0A158RB54"/>
<feature type="transmembrane region" description="Helical" evidence="1">
    <location>
        <begin position="249"/>
        <end position="269"/>
    </location>
</feature>
<keyword evidence="3" id="KW-1185">Reference proteome</keyword>
<keyword evidence="1" id="KW-1133">Transmembrane helix</keyword>
<gene>
    <name evidence="2" type="ORF">TCLT_LOCUS2034</name>
</gene>
<dbReference type="OrthoDB" id="5818482at2759"/>
<proteinExistence type="predicted"/>
<feature type="transmembrane region" description="Helical" evidence="1">
    <location>
        <begin position="69"/>
        <end position="88"/>
    </location>
</feature>
<reference evidence="4" key="1">
    <citation type="submission" date="2016-04" db="UniProtKB">
        <authorList>
            <consortium name="WormBaseParasite"/>
        </authorList>
    </citation>
    <scope>IDENTIFICATION</scope>
</reference>
<dbReference type="EMBL" id="UYYF01000340">
    <property type="protein sequence ID" value="VDM97773.1"/>
    <property type="molecule type" value="Genomic_DNA"/>
</dbReference>
<name>A0A158RB54_THECL</name>
<dbReference type="OMA" id="LYSYHYQ"/>
<feature type="transmembrane region" description="Helical" evidence="1">
    <location>
        <begin position="12"/>
        <end position="33"/>
    </location>
</feature>
<feature type="transmembrane region" description="Helical" evidence="1">
    <location>
        <begin position="313"/>
        <end position="339"/>
    </location>
</feature>
<accession>A0A158RB54</accession>
<evidence type="ECO:0000313" key="4">
    <source>
        <dbReference type="WBParaSite" id="TCLT_0000203301-mRNA-1"/>
    </source>
</evidence>
<feature type="transmembrane region" description="Helical" evidence="1">
    <location>
        <begin position="192"/>
        <end position="212"/>
    </location>
</feature>
<dbReference type="WBParaSite" id="TCLT_0000203301-mRNA-1">
    <property type="protein sequence ID" value="TCLT_0000203301-mRNA-1"/>
    <property type="gene ID" value="TCLT_0000203301"/>
</dbReference>